<keyword evidence="2" id="KW-1185">Reference proteome</keyword>
<dbReference type="Proteomes" id="UP001553148">
    <property type="component" value="Unassembled WGS sequence"/>
</dbReference>
<organism evidence="1 2">
    <name type="scientific">Streptomyces griseosporeus</name>
    <dbReference type="NCBI Taxonomy" id="1910"/>
    <lineage>
        <taxon>Bacteria</taxon>
        <taxon>Bacillati</taxon>
        <taxon>Actinomycetota</taxon>
        <taxon>Actinomycetes</taxon>
        <taxon>Kitasatosporales</taxon>
        <taxon>Streptomycetaceae</taxon>
        <taxon>Streptomyces</taxon>
    </lineage>
</organism>
<reference evidence="1 2" key="1">
    <citation type="submission" date="2024-06" db="EMBL/GenBank/DDBJ databases">
        <title>The Natural Products Discovery Center: Release of the First 8490 Sequenced Strains for Exploring Actinobacteria Biosynthetic Diversity.</title>
        <authorList>
            <person name="Kalkreuter E."/>
            <person name="Kautsar S.A."/>
            <person name="Yang D."/>
            <person name="Bader C.D."/>
            <person name="Teijaro C.N."/>
            <person name="Fluegel L."/>
            <person name="Davis C.M."/>
            <person name="Simpson J.R."/>
            <person name="Lauterbach L."/>
            <person name="Steele A.D."/>
            <person name="Gui C."/>
            <person name="Meng S."/>
            <person name="Li G."/>
            <person name="Viehrig K."/>
            <person name="Ye F."/>
            <person name="Su P."/>
            <person name="Kiefer A.F."/>
            <person name="Nichols A."/>
            <person name="Cepeda A.J."/>
            <person name="Yan W."/>
            <person name="Fan B."/>
            <person name="Jiang Y."/>
            <person name="Adhikari A."/>
            <person name="Zheng C.-J."/>
            <person name="Schuster L."/>
            <person name="Cowan T.M."/>
            <person name="Smanski M.J."/>
            <person name="Chevrette M.G."/>
            <person name="De Carvalho L.P.S."/>
            <person name="Shen B."/>
        </authorList>
    </citation>
    <scope>NUCLEOTIDE SEQUENCE [LARGE SCALE GENOMIC DNA]</scope>
    <source>
        <strain evidence="1 2">NPDC052360</strain>
    </source>
</reference>
<comment type="caution">
    <text evidence="1">The sequence shown here is derived from an EMBL/GenBank/DDBJ whole genome shotgun (WGS) entry which is preliminary data.</text>
</comment>
<evidence type="ECO:0000313" key="2">
    <source>
        <dbReference type="Proteomes" id="UP001553148"/>
    </source>
</evidence>
<dbReference type="EMBL" id="JBFAUJ010000018">
    <property type="protein sequence ID" value="MEV8464014.1"/>
    <property type="molecule type" value="Genomic_DNA"/>
</dbReference>
<protein>
    <submittedName>
        <fullName evidence="1">Uncharacterized protein</fullName>
    </submittedName>
</protein>
<dbReference type="RefSeq" id="WP_162655426.1">
    <property type="nucleotide sequence ID" value="NZ_JBFAUJ010000018.1"/>
</dbReference>
<evidence type="ECO:0000313" key="1">
    <source>
        <dbReference type="EMBL" id="MEV8464014.1"/>
    </source>
</evidence>
<name>A0ABV3KXH1_STRGS</name>
<sequence>MEPKITPNCDHSDVEGFPMTNWRKRIAALLAATAVMGGVSLGTGAGTASAAPRLTYQSSWYQSGQSVVVYLYADGKYAGYVNWNADPVGTDPGDALRANDDAADGWGVKGMVSAPGWLIREASTQGHPSPYTTPWQTGNLTEGNKYDLDVCLVKGSEQVCLYDYFRVEA</sequence>
<accession>A0ABV3KXH1</accession>
<gene>
    <name evidence="1" type="ORF">AB0470_31270</name>
</gene>
<proteinExistence type="predicted"/>